<evidence type="ECO:0000259" key="1">
    <source>
        <dbReference type="Pfam" id="PF00149"/>
    </source>
</evidence>
<dbReference type="EMBL" id="JARRAG010000007">
    <property type="protein sequence ID" value="MDG3008458.1"/>
    <property type="molecule type" value="Genomic_DNA"/>
</dbReference>
<proteinExistence type="predicted"/>
<keyword evidence="3" id="KW-1185">Reference proteome</keyword>
<comment type="caution">
    <text evidence="2">The sequence shown here is derived from an EMBL/GenBank/DDBJ whole genome shotgun (WGS) entry which is preliminary data.</text>
</comment>
<dbReference type="Gene3D" id="3.60.21.10">
    <property type="match status" value="1"/>
</dbReference>
<reference evidence="2 3" key="1">
    <citation type="submission" date="2023-03" db="EMBL/GenBank/DDBJ databases">
        <title>Paludisphaera mucosa sp. nov. a novel planctomycete from northern fen.</title>
        <authorList>
            <person name="Ivanova A."/>
        </authorList>
    </citation>
    <scope>NUCLEOTIDE SEQUENCE [LARGE SCALE GENOMIC DNA]</scope>
    <source>
        <strain evidence="2 3">Pla2</strain>
    </source>
</reference>
<gene>
    <name evidence="2" type="ORF">PZE19_32235</name>
</gene>
<sequence length="339" mass="38353">MDQIVLFHVSDIHMSNVLDNTDFSGNEGYWGHHRILATGLKLGFEHAIVKTSLTDDQPLWVVVSGDLTQRGSTSEFHVAHTLLQSKWVSDPEGLQVAGLEIPSKHIFMVPGNHDHWNGWKRRKITPWNIRPPAHNSTLVPGNLPETPWRQEIRQGGLMLEIFGIDSNSGLQDNAGNLRAGGSYARGELRGLIRCLNRSDAEGLPDGVRRRIRVLVSHHGLISNRNFQWYRDALPLDPTSQGLLQRLAFRRGIDVVLTGHYHDFFLSPFRLAKGLKSSSLIEIRAPSATQGKPENHKQGFLVHQIQLTESPTMVDWKVWSYLWYQGRFIVTSGTTAHFRF</sequence>
<dbReference type="RefSeq" id="WP_277864777.1">
    <property type="nucleotide sequence ID" value="NZ_JARRAG010000007.1"/>
</dbReference>
<evidence type="ECO:0000313" key="2">
    <source>
        <dbReference type="EMBL" id="MDG3008458.1"/>
    </source>
</evidence>
<organism evidence="2 3">
    <name type="scientific">Paludisphaera mucosa</name>
    <dbReference type="NCBI Taxonomy" id="3030827"/>
    <lineage>
        <taxon>Bacteria</taxon>
        <taxon>Pseudomonadati</taxon>
        <taxon>Planctomycetota</taxon>
        <taxon>Planctomycetia</taxon>
        <taxon>Isosphaerales</taxon>
        <taxon>Isosphaeraceae</taxon>
        <taxon>Paludisphaera</taxon>
    </lineage>
</organism>
<dbReference type="InterPro" id="IPR051158">
    <property type="entry name" value="Metallophosphoesterase_sf"/>
</dbReference>
<name>A0ABT6FM50_9BACT</name>
<dbReference type="InterPro" id="IPR029052">
    <property type="entry name" value="Metallo-depent_PP-like"/>
</dbReference>
<feature type="domain" description="Calcineurin-like phosphoesterase" evidence="1">
    <location>
        <begin position="7"/>
        <end position="262"/>
    </location>
</feature>
<dbReference type="Pfam" id="PF00149">
    <property type="entry name" value="Metallophos"/>
    <property type="match status" value="1"/>
</dbReference>
<dbReference type="SUPFAM" id="SSF56300">
    <property type="entry name" value="Metallo-dependent phosphatases"/>
    <property type="match status" value="1"/>
</dbReference>
<dbReference type="Proteomes" id="UP001216907">
    <property type="component" value="Unassembled WGS sequence"/>
</dbReference>
<dbReference type="PANTHER" id="PTHR31302">
    <property type="entry name" value="TRANSMEMBRANE PROTEIN WITH METALLOPHOSPHOESTERASE DOMAIN-RELATED"/>
    <property type="match status" value="1"/>
</dbReference>
<protein>
    <submittedName>
        <fullName evidence="2">Metallophosphoesterase</fullName>
    </submittedName>
</protein>
<dbReference type="PANTHER" id="PTHR31302:SF0">
    <property type="entry name" value="TRANSMEMBRANE PROTEIN WITH METALLOPHOSPHOESTERASE DOMAIN"/>
    <property type="match status" value="1"/>
</dbReference>
<accession>A0ABT6FM50</accession>
<dbReference type="InterPro" id="IPR004843">
    <property type="entry name" value="Calcineurin-like_PHP"/>
</dbReference>
<evidence type="ECO:0000313" key="3">
    <source>
        <dbReference type="Proteomes" id="UP001216907"/>
    </source>
</evidence>